<reference evidence="7" key="1">
    <citation type="submission" date="2017-07" db="EMBL/GenBank/DDBJ databases">
        <title>Leptospira spp. isolated from tropical soils.</title>
        <authorList>
            <person name="Thibeaux R."/>
            <person name="Iraola G."/>
            <person name="Ferres I."/>
            <person name="Bierque E."/>
            <person name="Girault D."/>
            <person name="Soupe-Gilbert M.-E."/>
            <person name="Picardeau M."/>
            <person name="Goarant C."/>
        </authorList>
    </citation>
    <scope>NUCLEOTIDE SEQUENCE [LARGE SCALE GENOMIC DNA]</scope>
    <source>
        <strain evidence="7">ATI7-C-A5</strain>
    </source>
</reference>
<keyword evidence="8" id="KW-1185">Reference proteome</keyword>
<evidence type="ECO:0000256" key="3">
    <source>
        <dbReference type="PROSITE-ProRule" id="PRU00284"/>
    </source>
</evidence>
<name>A0A2N0B4K2_9LEPT</name>
<dbReference type="GO" id="GO:0006935">
    <property type="term" value="P:chemotaxis"/>
    <property type="evidence" value="ECO:0007669"/>
    <property type="project" value="InterPro"/>
</dbReference>
<dbReference type="PROSITE" id="PS50111">
    <property type="entry name" value="CHEMOTAXIS_TRANSDUC_2"/>
    <property type="match status" value="1"/>
</dbReference>
<sequence>MFQSENNKAHRDHREKTTDPIPYQADVLFDPRSTFEKAKSKLREEYRSADRFIWILLLAHVPASLLFSLGFGTWKFALYSSSVVAVAATLNFFAFRGTVLSRVLNSIFLMIFSGIFIQSEFGRIEMHFHIFGALAFLLIYKDWKTIVPPAGFIAVHHGLLNYCQENRIEWNGFPLTAFNSGSGWDVVLIHAIFVIFESVILVYYSVSLEREFLDHWRTYFEREEFHSANLVIQKSVQSKVDFLRKNMASMEESSLDVVDNSDRQIANIGHIDAAVENAWNNLGSVSRAAELQAASHREFAGLYSSFETKFRMLEEEIVNSKAILTKAGQHTRQSEESLGRMVNSIRKVSESYREMSLRLRVINDIAEKVNLLSLNASIEAARAGEQGRGFAVVADEISKLADQTAKTIKEIHNLISAGNEAMNDNTEIVRQGTHTISQVIEDVNEITDMTETFFETLREQTESRSKLSGIFERVIRNAGELETVIREQSSVIEEVKEASVSIGGATQLIHKLAIETSEIARTCAEVSGDLGKDAALFKN</sequence>
<feature type="transmembrane region" description="Helical" evidence="4">
    <location>
        <begin position="76"/>
        <end position="93"/>
    </location>
</feature>
<dbReference type="GO" id="GO:0004888">
    <property type="term" value="F:transmembrane signaling receptor activity"/>
    <property type="evidence" value="ECO:0007669"/>
    <property type="project" value="InterPro"/>
</dbReference>
<dbReference type="GO" id="GO:0007165">
    <property type="term" value="P:signal transduction"/>
    <property type="evidence" value="ECO:0007669"/>
    <property type="project" value="UniProtKB-KW"/>
</dbReference>
<dbReference type="SUPFAM" id="SSF58104">
    <property type="entry name" value="Methyl-accepting chemotaxis protein (MCP) signaling domain"/>
    <property type="match status" value="1"/>
</dbReference>
<evidence type="ECO:0000313" key="7">
    <source>
        <dbReference type="EMBL" id="PJZ91481.1"/>
    </source>
</evidence>
<organism evidence="7">
    <name type="scientific">Leptospira ellisii</name>
    <dbReference type="NCBI Taxonomy" id="2023197"/>
    <lineage>
        <taxon>Bacteria</taxon>
        <taxon>Pseudomonadati</taxon>
        <taxon>Spirochaetota</taxon>
        <taxon>Spirochaetia</taxon>
        <taxon>Leptospirales</taxon>
        <taxon>Leptospiraceae</taxon>
        <taxon>Leptospira</taxon>
    </lineage>
</organism>
<evidence type="ECO:0000256" key="4">
    <source>
        <dbReference type="SAM" id="Phobius"/>
    </source>
</evidence>
<dbReference type="EMBL" id="NPEF01000273">
    <property type="protein sequence ID" value="PJZ91481.1"/>
    <property type="molecule type" value="Genomic_DNA"/>
</dbReference>
<dbReference type="Proteomes" id="UP000232122">
    <property type="component" value="Unassembled WGS sequence"/>
</dbReference>
<protein>
    <submittedName>
        <fullName evidence="6">Methyl-accepting chemotaxis protein</fullName>
    </submittedName>
</protein>
<dbReference type="PRINTS" id="PR00260">
    <property type="entry name" value="CHEMTRNSDUCR"/>
</dbReference>
<keyword evidence="4" id="KW-1133">Transmembrane helix</keyword>
<dbReference type="PANTHER" id="PTHR32089:SF112">
    <property type="entry name" value="LYSOZYME-LIKE PROTEIN-RELATED"/>
    <property type="match status" value="1"/>
</dbReference>
<feature type="domain" description="Methyl-accepting transducer" evidence="5">
    <location>
        <begin position="267"/>
        <end position="503"/>
    </location>
</feature>
<keyword evidence="4" id="KW-0812">Transmembrane</keyword>
<gene>
    <name evidence="6" type="ORF">CH379_017205</name>
    <name evidence="7" type="ORF">CH379_18445</name>
</gene>
<dbReference type="GO" id="GO:0016020">
    <property type="term" value="C:membrane"/>
    <property type="evidence" value="ECO:0007669"/>
    <property type="project" value="InterPro"/>
</dbReference>
<dbReference type="InterPro" id="IPR004090">
    <property type="entry name" value="Chemotax_Me-accpt_rcpt"/>
</dbReference>
<dbReference type="OrthoDB" id="9816519at2"/>
<dbReference type="Pfam" id="PF00015">
    <property type="entry name" value="MCPsignal"/>
    <property type="match status" value="1"/>
</dbReference>
<evidence type="ECO:0000313" key="8">
    <source>
        <dbReference type="Proteomes" id="UP000232122"/>
    </source>
</evidence>
<dbReference type="Gene3D" id="1.10.287.950">
    <property type="entry name" value="Methyl-accepting chemotaxis protein"/>
    <property type="match status" value="1"/>
</dbReference>
<feature type="transmembrane region" description="Helical" evidence="4">
    <location>
        <begin position="52"/>
        <end position="69"/>
    </location>
</feature>
<dbReference type="PANTHER" id="PTHR32089">
    <property type="entry name" value="METHYL-ACCEPTING CHEMOTAXIS PROTEIN MCPB"/>
    <property type="match status" value="1"/>
</dbReference>
<dbReference type="AlphaFoldDB" id="A0A2N0B4K2"/>
<reference evidence="6 8" key="2">
    <citation type="journal article" date="2018" name="Microb. Genom.">
        <title>Deciphering the unexplored Leptospira diversity from soils uncovers genomic evolution to virulence.</title>
        <authorList>
            <person name="Thibeaux R."/>
            <person name="Iraola G."/>
            <person name="Ferres I."/>
            <person name="Bierque E."/>
            <person name="Girault D."/>
            <person name="Soupe-Gilbert M.E."/>
            <person name="Picardeau M."/>
            <person name="Goarant C."/>
        </authorList>
    </citation>
    <scope>NUCLEOTIDE SEQUENCE [LARGE SCALE GENOMIC DNA]</scope>
    <source>
        <strain evidence="6 8">ATI7-C-A5</strain>
    </source>
</reference>
<comment type="caution">
    <text evidence="7">The sequence shown here is derived from an EMBL/GenBank/DDBJ whole genome shotgun (WGS) entry which is preliminary data.</text>
</comment>
<keyword evidence="4" id="KW-0472">Membrane</keyword>
<keyword evidence="1 3" id="KW-0807">Transducer</keyword>
<proteinExistence type="inferred from homology"/>
<evidence type="ECO:0000313" key="6">
    <source>
        <dbReference type="EMBL" id="MDV6237374.1"/>
    </source>
</evidence>
<comment type="similarity">
    <text evidence="2">Belongs to the methyl-accepting chemotaxis (MCP) protein family.</text>
</comment>
<feature type="transmembrane region" description="Helical" evidence="4">
    <location>
        <begin position="187"/>
        <end position="206"/>
    </location>
</feature>
<dbReference type="InterPro" id="IPR004089">
    <property type="entry name" value="MCPsignal_dom"/>
</dbReference>
<reference evidence="6" key="3">
    <citation type="submission" date="2023-10" db="EMBL/GenBank/DDBJ databases">
        <authorList>
            <person name="Picardeau M."/>
            <person name="Thibeaux R."/>
        </authorList>
    </citation>
    <scope>NUCLEOTIDE SEQUENCE</scope>
    <source>
        <strain evidence="6">ATI7-C-A5</strain>
    </source>
</reference>
<evidence type="ECO:0000256" key="2">
    <source>
        <dbReference type="ARBA" id="ARBA00029447"/>
    </source>
</evidence>
<dbReference type="RefSeq" id="WP_100765667.1">
    <property type="nucleotide sequence ID" value="NZ_NPEF02000023.1"/>
</dbReference>
<feature type="transmembrane region" description="Helical" evidence="4">
    <location>
        <begin position="124"/>
        <end position="140"/>
    </location>
</feature>
<dbReference type="SMART" id="SM00283">
    <property type="entry name" value="MA"/>
    <property type="match status" value="1"/>
</dbReference>
<evidence type="ECO:0000259" key="5">
    <source>
        <dbReference type="PROSITE" id="PS50111"/>
    </source>
</evidence>
<dbReference type="EMBL" id="NPEF02000023">
    <property type="protein sequence ID" value="MDV6237374.1"/>
    <property type="molecule type" value="Genomic_DNA"/>
</dbReference>
<accession>A0A2N0B4K2</accession>
<evidence type="ECO:0000256" key="1">
    <source>
        <dbReference type="ARBA" id="ARBA00023224"/>
    </source>
</evidence>